<gene>
    <name evidence="9" type="ordered locus">Os08g0389500</name>
</gene>
<dbReference type="SUPFAM" id="SSF53098">
    <property type="entry name" value="Ribonuclease H-like"/>
    <property type="match status" value="1"/>
</dbReference>
<dbReference type="PANTHER" id="PTHR42648:SF25">
    <property type="entry name" value="RNA-DIRECTED DNA POLYMERASE"/>
    <property type="match status" value="1"/>
</dbReference>
<dbReference type="PROSITE" id="PS50158">
    <property type="entry name" value="ZF_CCHC"/>
    <property type="match status" value="1"/>
</dbReference>
<dbReference type="EMBL" id="AP008214">
    <property type="protein sequence ID" value="BAF23632.1"/>
    <property type="molecule type" value="Genomic_DNA"/>
</dbReference>
<keyword evidence="2" id="KW-0479">Metal-binding</keyword>
<dbReference type="Pfam" id="PF13976">
    <property type="entry name" value="gag_pre-integrs"/>
    <property type="match status" value="1"/>
</dbReference>
<sequence>MSRHSEPHGGRSHTPPRRRRLSISPEPTRGRGGPKIIVRRTIKEANATIQYPTLTRTNYDEWAMLMQVNMEAAGIWYAVEPYPDEEVEYRDDRLALAAILRSVPSEMLPTLRGKRSARAAWDAIKTIRVGVERVRESKAQQLRREFAALTWKEGETAEDFSVRITGLANNLRTLGDNISDADVVRKMLDVVPEHLEQIAVAVETLLDLNTVSVEEVTGRLRAVEQRRHRSAPVVNNQGRLLLTQEEWMAKLKNPGASGEKGTPSGSGGGGNKRTGGSRRHDRGKGGSRQAAGPGDGSNQPKKTDKCRYCGKKGHWAKECRSRLRDEAHLAQGEEEEEPMLMVATAQVNAISSSSPPRFTSLPALEQIHLDESKLFVQLGGEHGGEATRWILDTGATNHMTGTRSAFSELNTGIRGTVKFGDGSVVGIEGRGTVLFKCKDGEHQALEGVYHIPRLTTNIVSLGQLDEEKFKWSCEDGVLKIWNKQRRLLAKVVRSPNRLYVVKLNIGRPVCLAAQGGDIAWRWHARFGHLNFRALEKLGRAVMVRGLPLINHVDQVCDSCLVGKQRRLPFPSKAKYRAKEKLELVHGDICGPVTPATPSGNKLFLLLVDDLSRYMWLILLSSKDQASVAIKRFLACAEAEAGRKLRTLRTDRGGEFTAHAFAEYCAEHGIQRHLTAPYTPQQNGVVERRNQTVMGMARSMMKAKSLPGWFWGEAVNTAVFLLNRAPTQCVDGKTPFEVWHGVKPPVHFLRTFGCVAHVKNGGQRLAKLDDRSMPMVFVGYEAGTKAYRFYNPVSRRVHVSRDAVFEEERSWEWGAEKGAGPDDDIEPFVVEHLATGPTGQGGPVAATPTATQRSTSAPAPMAPPATPSQAGTPTHGAGPRTPASASSPAIEFASPPQGDLDLDNDHDDDVPLRFRTVDNLLGASSPPGLAEREVTEGLMVAIEDEPATAEEAKQVKEWREAMIEEMASIEHNKTWSLVELPAGQRAIGLKWVFKIKKDEHGNITKHKARLVAKGYVQRQGIDYEEVFAPVARIESVRVLLAVAAHRSWSVHHMDVKSAFLNGDLAEEVYVQQPPGFVAAGHERKVLKLHKALYGLKQAPRAWNSKLDSSLLMLGFARSECEHGLYTRSDGEKRLVVGIYVDDLIITGGSTEVINTFKTEMKTLFRMSDLGVLSYYLGIEVRQGRRGIELLQAAYAKKILEKAGMGTCNPCATPMEARLKLSKQSTSPAVDATEYRSLIGSLRYLMNTRPDMAFAVGYLSRFMENPRQEHLAAMKHLLRYVAGTIDYGLVYTSGDTEFNLVGYSDSDMAGDIDDRKSTSGIIYFLGGNPVAWQSQKQRVVALSSCEAEYIAGAAAACQGVWLRRLLQDVVGVSGPPPQLKMDNQSAIALSKNPVLHDRSKHIDTKFHFLRECVDSGAVRLAFVSTQAQLADIMTKALGRSKFQELRELIGVTKLK</sequence>
<keyword evidence="5" id="KW-0862">Zinc</keyword>
<evidence type="ECO:0000313" key="10">
    <source>
        <dbReference type="Proteomes" id="UP000000763"/>
    </source>
</evidence>
<dbReference type="InterPro" id="IPR036397">
    <property type="entry name" value="RNaseH_sf"/>
</dbReference>
<dbReference type="GO" id="GO:0006508">
    <property type="term" value="P:proteolysis"/>
    <property type="evidence" value="ECO:0007669"/>
    <property type="project" value="UniProtKB-KW"/>
</dbReference>
<dbReference type="GO" id="GO:0015074">
    <property type="term" value="P:DNA integration"/>
    <property type="evidence" value="ECO:0007669"/>
    <property type="project" value="InterPro"/>
</dbReference>
<dbReference type="Gene3D" id="4.10.60.10">
    <property type="entry name" value="Zinc finger, CCHC-type"/>
    <property type="match status" value="1"/>
</dbReference>
<evidence type="ECO:0000313" key="9">
    <source>
        <dbReference type="EMBL" id="BAF23632.1"/>
    </source>
</evidence>
<dbReference type="Pfam" id="PF25597">
    <property type="entry name" value="SH3_retrovirus"/>
    <property type="match status" value="1"/>
</dbReference>
<reference evidence="10" key="2">
    <citation type="journal article" date="2008" name="Nucleic Acids Res.">
        <title>The rice annotation project database (RAP-DB): 2008 update.</title>
        <authorList>
            <consortium name="The rice annotation project (RAP)"/>
        </authorList>
    </citation>
    <scope>GENOME REANNOTATION</scope>
    <source>
        <strain evidence="10">cv. Nipponbare</strain>
    </source>
</reference>
<reference evidence="9 10" key="1">
    <citation type="journal article" date="2005" name="Nature">
        <title>The map-based sequence of the rice genome.</title>
        <authorList>
            <consortium name="International rice genome sequencing project (IRGSP)"/>
            <person name="Matsumoto T."/>
            <person name="Wu J."/>
            <person name="Kanamori H."/>
            <person name="Katayose Y."/>
            <person name="Fujisawa M."/>
            <person name="Namiki N."/>
            <person name="Mizuno H."/>
            <person name="Yamamoto K."/>
            <person name="Antonio B.A."/>
            <person name="Baba T."/>
            <person name="Sakata K."/>
            <person name="Nagamura Y."/>
            <person name="Aoki H."/>
            <person name="Arikawa K."/>
            <person name="Arita K."/>
            <person name="Bito T."/>
            <person name="Chiden Y."/>
            <person name="Fujitsuka N."/>
            <person name="Fukunaka R."/>
            <person name="Hamada M."/>
            <person name="Harada C."/>
            <person name="Hayashi A."/>
            <person name="Hijishita S."/>
            <person name="Honda M."/>
            <person name="Hosokawa S."/>
            <person name="Ichikawa Y."/>
            <person name="Idonuma A."/>
            <person name="Iijima M."/>
            <person name="Ikeda M."/>
            <person name="Ikeno M."/>
            <person name="Ito K."/>
            <person name="Ito S."/>
            <person name="Ito T."/>
            <person name="Ito Y."/>
            <person name="Ito Y."/>
            <person name="Iwabuchi A."/>
            <person name="Kamiya K."/>
            <person name="Karasawa W."/>
            <person name="Kurita K."/>
            <person name="Katagiri S."/>
            <person name="Kikuta A."/>
            <person name="Kobayashi H."/>
            <person name="Kobayashi N."/>
            <person name="Machita K."/>
            <person name="Maehara T."/>
            <person name="Masukawa M."/>
            <person name="Mizubayashi T."/>
            <person name="Mukai Y."/>
            <person name="Nagasaki H."/>
            <person name="Nagata Y."/>
            <person name="Naito S."/>
            <person name="Nakashima M."/>
            <person name="Nakama Y."/>
            <person name="Nakamichi Y."/>
            <person name="Nakamura M."/>
            <person name="Meguro A."/>
            <person name="Negishi M."/>
            <person name="Ohta I."/>
            <person name="Ohta T."/>
            <person name="Okamoto M."/>
            <person name="Ono N."/>
            <person name="Saji S."/>
            <person name="Sakaguchi M."/>
            <person name="Sakai K."/>
            <person name="Shibata M."/>
            <person name="Shimokawa T."/>
            <person name="Song J."/>
            <person name="Takazaki Y."/>
            <person name="Terasawa K."/>
            <person name="Tsugane M."/>
            <person name="Tsuji K."/>
            <person name="Ueda S."/>
            <person name="Waki K."/>
            <person name="Yamagata H."/>
            <person name="Yamamoto M."/>
            <person name="Yamamoto S."/>
            <person name="Yamane H."/>
            <person name="Yoshiki S."/>
            <person name="Yoshihara R."/>
            <person name="Yukawa K."/>
            <person name="Zhong H."/>
            <person name="Yano M."/>
            <person name="Yuan Q."/>
            <person name="Ouyang S."/>
            <person name="Liu J."/>
            <person name="Jones K.M."/>
            <person name="Gansberger K."/>
            <person name="Moffat K."/>
            <person name="Hill J."/>
            <person name="Bera J."/>
            <person name="Fadrosh D."/>
            <person name="Jin S."/>
            <person name="Johri S."/>
            <person name="Kim M."/>
            <person name="Overton L."/>
            <person name="Reardon M."/>
            <person name="Tsitrin T."/>
            <person name="Vuong H."/>
            <person name="Weaver B."/>
            <person name="Ciecko A."/>
            <person name="Tallon L."/>
            <person name="Jackson J."/>
            <person name="Pai G."/>
            <person name="Aken S.V."/>
            <person name="Utterback T."/>
            <person name="Reidmuller S."/>
            <person name="Feldblyum T."/>
            <person name="Hsiao J."/>
            <person name="Zismann V."/>
            <person name="Iobst S."/>
            <person name="de Vazeille A.R."/>
            <person name="Buell C.R."/>
            <person name="Ying K."/>
            <person name="Li Y."/>
            <person name="Lu T."/>
            <person name="Huang Y."/>
            <person name="Zhao Q."/>
            <person name="Feng Q."/>
            <person name="Zhang L."/>
            <person name="Zhu J."/>
            <person name="Weng Q."/>
            <person name="Mu J."/>
            <person name="Lu Y."/>
            <person name="Fan D."/>
            <person name="Liu Y."/>
            <person name="Guan J."/>
            <person name="Zhang Y."/>
            <person name="Yu S."/>
            <person name="Liu X."/>
            <person name="Zhang Y."/>
            <person name="Hong G."/>
            <person name="Han B."/>
            <person name="Choisne N."/>
            <person name="Demange N."/>
            <person name="Orjeda G."/>
            <person name="Samain S."/>
            <person name="Cattolico L."/>
            <person name="Pelletier E."/>
            <person name="Couloux A."/>
            <person name="Segurens B."/>
            <person name="Wincker P."/>
            <person name="D'Hont A."/>
            <person name="Scarpelli C."/>
            <person name="Weissenbach J."/>
            <person name="Salanoubat M."/>
            <person name="Quetier F."/>
            <person name="Yu Y."/>
            <person name="Kim H.R."/>
            <person name="Rambo T."/>
            <person name="Currie J."/>
            <person name="Collura K."/>
            <person name="Luo M."/>
            <person name="Yang T."/>
            <person name="Ammiraju J.S.S."/>
            <person name="Engler F."/>
            <person name="Soderlund C."/>
            <person name="Wing R.A."/>
            <person name="Palmer L.E."/>
            <person name="de la Bastide M."/>
            <person name="Spiegel L."/>
            <person name="Nascimento L."/>
            <person name="Zutavern T."/>
            <person name="O'Shaughnessy A."/>
            <person name="Dike S."/>
            <person name="Dedhia N."/>
            <person name="Preston R."/>
            <person name="Balija V."/>
            <person name="McCombie W.R."/>
            <person name="Chow T."/>
            <person name="Chen H."/>
            <person name="Chung M."/>
            <person name="Chen C."/>
            <person name="Shaw J."/>
            <person name="Wu H."/>
            <person name="Hsiao K."/>
            <person name="Chao Y."/>
            <person name="Chu M."/>
            <person name="Cheng C."/>
            <person name="Hour A."/>
            <person name="Lee P."/>
            <person name="Lin S."/>
            <person name="Lin Y."/>
            <person name="Liou J."/>
            <person name="Liu S."/>
            <person name="Hsing Y."/>
            <person name="Raghuvanshi S."/>
            <person name="Mohanty A."/>
            <person name="Bharti A.K."/>
            <person name="Gaur A."/>
            <person name="Gupta V."/>
            <person name="Kumar D."/>
            <person name="Ravi V."/>
            <person name="Vij S."/>
            <person name="Kapur A."/>
            <person name="Khurana P."/>
            <person name="Khurana P."/>
            <person name="Khurana J.P."/>
            <person name="Tyagi A.K."/>
            <person name="Gaikwad K."/>
            <person name="Singh A."/>
            <person name="Dalal V."/>
            <person name="Srivastava S."/>
            <person name="Dixit A."/>
            <person name="Pal A.K."/>
            <person name="Ghazi I.A."/>
            <person name="Yadav M."/>
            <person name="Pandit A."/>
            <person name="Bhargava A."/>
            <person name="Sureshbabu K."/>
            <person name="Batra K."/>
            <person name="Sharma T.R."/>
            <person name="Mohapatra T."/>
            <person name="Singh N.K."/>
            <person name="Messing J."/>
            <person name="Nelson A.B."/>
            <person name="Fuks G."/>
            <person name="Kavchok S."/>
            <person name="Keizer G."/>
            <person name="Linton E."/>
            <person name="Llaca V."/>
            <person name="Song R."/>
            <person name="Tanyolac B."/>
            <person name="Young S."/>
            <person name="Ho-Il K."/>
            <person name="Hahn J.H."/>
            <person name="Sangsakoo G."/>
            <person name="Vanavichit A."/>
            <person name="de Mattos Luiz.A.T."/>
            <person name="Zimmer P.D."/>
            <person name="Malone G."/>
            <person name="Dellagostin O."/>
            <person name="de Oliveira A.C."/>
            <person name="Bevan M."/>
            <person name="Bancroft I."/>
            <person name="Minx P."/>
            <person name="Cordum H."/>
            <person name="Wilson R."/>
            <person name="Cheng Z."/>
            <person name="Jin W."/>
            <person name="Jiang J."/>
            <person name="Leong S.A."/>
            <person name="Iwama H."/>
            <person name="Gojobori T."/>
            <person name="Itoh T."/>
            <person name="Niimura Y."/>
            <person name="Fujii Y."/>
            <person name="Habara T."/>
            <person name="Sakai H."/>
            <person name="Sato Y."/>
            <person name="Wilson G."/>
            <person name="Kumar K."/>
            <person name="McCouch S."/>
            <person name="Juretic N."/>
            <person name="Hoen D."/>
            <person name="Wright S."/>
            <person name="Bruskiewich R."/>
            <person name="Bureau T."/>
            <person name="Miyao A."/>
            <person name="Hirochika H."/>
            <person name="Nishikawa T."/>
            <person name="Kadowaki K."/>
            <person name="Sugiura M."/>
            <person name="Burr B."/>
            <person name="Sasaki T."/>
        </authorList>
    </citation>
    <scope>NUCLEOTIDE SEQUENCE [LARGE SCALE GENOMIC DNA]</scope>
    <source>
        <strain evidence="10">cv. Nipponbare</strain>
    </source>
</reference>
<dbReference type="KEGG" id="dosa:Os08g0389500"/>
<dbReference type="InterPro" id="IPR001584">
    <property type="entry name" value="Integrase_cat-core"/>
</dbReference>
<feature type="compositionally biased region" description="Basic residues" evidence="6">
    <location>
        <begin position="10"/>
        <end position="21"/>
    </location>
</feature>
<feature type="region of interest" description="Disordered" evidence="6">
    <location>
        <begin position="1"/>
        <end position="34"/>
    </location>
</feature>
<dbReference type="InterPro" id="IPR039537">
    <property type="entry name" value="Retrotran_Ty1/copia-like"/>
</dbReference>
<feature type="region of interest" description="Disordered" evidence="6">
    <location>
        <begin position="253"/>
        <end position="307"/>
    </location>
</feature>
<dbReference type="GO" id="GO:0008270">
    <property type="term" value="F:zinc ion binding"/>
    <property type="evidence" value="ECO:0007669"/>
    <property type="project" value="UniProtKB-KW"/>
</dbReference>
<dbReference type="PANTHER" id="PTHR42648">
    <property type="entry name" value="TRANSPOSASE, PUTATIVE-RELATED"/>
    <property type="match status" value="1"/>
</dbReference>
<evidence type="ECO:0000256" key="5">
    <source>
        <dbReference type="PROSITE-ProRule" id="PRU00047"/>
    </source>
</evidence>
<evidence type="ECO:0000259" key="8">
    <source>
        <dbReference type="PROSITE" id="PS50994"/>
    </source>
</evidence>
<dbReference type="InterPro" id="IPR054722">
    <property type="entry name" value="PolX-like_BBD"/>
</dbReference>
<evidence type="ECO:0000256" key="4">
    <source>
        <dbReference type="ARBA" id="ARBA00022801"/>
    </source>
</evidence>
<keyword evidence="3" id="KW-0064">Aspartyl protease</keyword>
<feature type="domain" description="CCHC-type" evidence="7">
    <location>
        <begin position="305"/>
        <end position="321"/>
    </location>
</feature>
<dbReference type="Pfam" id="PF00098">
    <property type="entry name" value="zf-CCHC"/>
    <property type="match status" value="1"/>
</dbReference>
<dbReference type="GO" id="GO:0003676">
    <property type="term" value="F:nucleic acid binding"/>
    <property type="evidence" value="ECO:0007669"/>
    <property type="project" value="InterPro"/>
</dbReference>
<evidence type="ECO:0000256" key="2">
    <source>
        <dbReference type="ARBA" id="ARBA00022723"/>
    </source>
</evidence>
<feature type="region of interest" description="Disordered" evidence="6">
    <location>
        <begin position="832"/>
        <end position="908"/>
    </location>
</feature>
<dbReference type="Pfam" id="PF00665">
    <property type="entry name" value="rve"/>
    <property type="match status" value="1"/>
</dbReference>
<dbReference type="InterPro" id="IPR013103">
    <property type="entry name" value="RVT_2"/>
</dbReference>
<dbReference type="PROSITE" id="PS50994">
    <property type="entry name" value="INTEGRASE"/>
    <property type="match status" value="1"/>
</dbReference>
<dbReference type="Proteomes" id="UP000000763">
    <property type="component" value="Chromosome 8"/>
</dbReference>
<accession>Q0J5Y3</accession>
<dbReference type="InterPro" id="IPR012337">
    <property type="entry name" value="RNaseH-like_sf"/>
</dbReference>
<name>Q0J5Y3_ORYSJ</name>
<dbReference type="InterPro" id="IPR043502">
    <property type="entry name" value="DNA/RNA_pol_sf"/>
</dbReference>
<dbReference type="InterPro" id="IPR025724">
    <property type="entry name" value="GAG-pre-integrase_dom"/>
</dbReference>
<feature type="compositionally biased region" description="Gly residues" evidence="6">
    <location>
        <begin position="264"/>
        <end position="273"/>
    </location>
</feature>
<dbReference type="SMART" id="SM00343">
    <property type="entry name" value="ZnF_C2HC"/>
    <property type="match status" value="1"/>
</dbReference>
<keyword evidence="4" id="KW-0378">Hydrolase</keyword>
<feature type="domain" description="Integrase catalytic" evidence="8">
    <location>
        <begin position="566"/>
        <end position="742"/>
    </location>
</feature>
<dbReference type="SUPFAM" id="SSF56672">
    <property type="entry name" value="DNA/RNA polymerases"/>
    <property type="match status" value="1"/>
</dbReference>
<evidence type="ECO:0000256" key="3">
    <source>
        <dbReference type="ARBA" id="ARBA00022750"/>
    </source>
</evidence>
<keyword evidence="1" id="KW-0645">Protease</keyword>
<dbReference type="Pfam" id="PF22936">
    <property type="entry name" value="Pol_BBD"/>
    <property type="match status" value="1"/>
</dbReference>
<dbReference type="Pfam" id="PF14223">
    <property type="entry name" value="Retrotran_gag_2"/>
    <property type="match status" value="1"/>
</dbReference>
<keyword evidence="5" id="KW-0863">Zinc-finger</keyword>
<dbReference type="CDD" id="cd09272">
    <property type="entry name" value="RNase_HI_RT_Ty1"/>
    <property type="match status" value="1"/>
</dbReference>
<dbReference type="Pfam" id="PF07727">
    <property type="entry name" value="RVT_2"/>
    <property type="match status" value="1"/>
</dbReference>
<protein>
    <submittedName>
        <fullName evidence="9">Os08g0389500 protein</fullName>
    </submittedName>
</protein>
<dbReference type="SUPFAM" id="SSF57756">
    <property type="entry name" value="Retrovirus zinc finger-like domains"/>
    <property type="match status" value="1"/>
</dbReference>
<dbReference type="InterPro" id="IPR036875">
    <property type="entry name" value="Znf_CCHC_sf"/>
</dbReference>
<organism evidence="9 10">
    <name type="scientific">Oryza sativa subsp. japonica</name>
    <name type="common">Rice</name>
    <dbReference type="NCBI Taxonomy" id="39947"/>
    <lineage>
        <taxon>Eukaryota</taxon>
        <taxon>Viridiplantae</taxon>
        <taxon>Streptophyta</taxon>
        <taxon>Embryophyta</taxon>
        <taxon>Tracheophyta</taxon>
        <taxon>Spermatophyta</taxon>
        <taxon>Magnoliopsida</taxon>
        <taxon>Liliopsida</taxon>
        <taxon>Poales</taxon>
        <taxon>Poaceae</taxon>
        <taxon>BOP clade</taxon>
        <taxon>Oryzoideae</taxon>
        <taxon>Oryzeae</taxon>
        <taxon>Oryzinae</taxon>
        <taxon>Oryza</taxon>
        <taxon>Oryza sativa</taxon>
    </lineage>
</organism>
<proteinExistence type="predicted"/>
<dbReference type="InterPro" id="IPR001878">
    <property type="entry name" value="Znf_CCHC"/>
</dbReference>
<dbReference type="InterPro" id="IPR057670">
    <property type="entry name" value="SH3_retrovirus"/>
</dbReference>
<dbReference type="GO" id="GO:0004190">
    <property type="term" value="F:aspartic-type endopeptidase activity"/>
    <property type="evidence" value="ECO:0007669"/>
    <property type="project" value="UniProtKB-KW"/>
</dbReference>
<evidence type="ECO:0000259" key="7">
    <source>
        <dbReference type="PROSITE" id="PS50158"/>
    </source>
</evidence>
<dbReference type="Gene3D" id="3.30.420.10">
    <property type="entry name" value="Ribonuclease H-like superfamily/Ribonuclease H"/>
    <property type="match status" value="1"/>
</dbReference>
<evidence type="ECO:0000256" key="1">
    <source>
        <dbReference type="ARBA" id="ARBA00022670"/>
    </source>
</evidence>
<evidence type="ECO:0000256" key="6">
    <source>
        <dbReference type="SAM" id="MobiDB-lite"/>
    </source>
</evidence>